<dbReference type="AlphaFoldDB" id="A0AAD2JID2"/>
<dbReference type="GO" id="GO:0000287">
    <property type="term" value="F:magnesium ion binding"/>
    <property type="evidence" value="ECO:0007669"/>
    <property type="project" value="InterPro"/>
</dbReference>
<feature type="transmembrane region" description="Helical" evidence="1">
    <location>
        <begin position="69"/>
        <end position="89"/>
    </location>
</feature>
<dbReference type="Gene3D" id="3.30.1330.70">
    <property type="entry name" value="Holliday junction resolvase RusA"/>
    <property type="match status" value="1"/>
</dbReference>
<dbReference type="GO" id="GO:0006310">
    <property type="term" value="P:DNA recombination"/>
    <property type="evidence" value="ECO:0007669"/>
    <property type="project" value="InterPro"/>
</dbReference>
<dbReference type="InterPro" id="IPR036614">
    <property type="entry name" value="RusA-like_sf"/>
</dbReference>
<gene>
    <name evidence="2" type="ORF">CYCCA115_LOCUS14382</name>
</gene>
<accession>A0AAD2JID2</accession>
<dbReference type="GO" id="GO:0006281">
    <property type="term" value="P:DNA repair"/>
    <property type="evidence" value="ECO:0007669"/>
    <property type="project" value="InterPro"/>
</dbReference>
<keyword evidence="1" id="KW-1133">Transmembrane helix</keyword>
<dbReference type="InterPro" id="IPR008822">
    <property type="entry name" value="Endonuclease_RusA-like"/>
</dbReference>
<comment type="caution">
    <text evidence="2">The sequence shown here is derived from an EMBL/GenBank/DDBJ whole genome shotgun (WGS) entry which is preliminary data.</text>
</comment>
<evidence type="ECO:0000256" key="1">
    <source>
        <dbReference type="SAM" id="Phobius"/>
    </source>
</evidence>
<protein>
    <submittedName>
        <fullName evidence="2">Uncharacterized protein</fullName>
    </submittedName>
</protein>
<reference evidence="2" key="1">
    <citation type="submission" date="2023-08" db="EMBL/GenBank/DDBJ databases">
        <authorList>
            <person name="Audoor S."/>
            <person name="Bilcke G."/>
        </authorList>
    </citation>
    <scope>NUCLEOTIDE SEQUENCE</scope>
</reference>
<keyword evidence="1" id="KW-0812">Transmembrane</keyword>
<dbReference type="SUPFAM" id="SSF103084">
    <property type="entry name" value="Holliday junction resolvase RusA"/>
    <property type="match status" value="1"/>
</dbReference>
<keyword evidence="1" id="KW-0472">Membrane</keyword>
<name>A0AAD2JID2_9STRA</name>
<sequence length="144" mass="15774">MNNVRDHTAEALIATNSKGYSVSLDISGKPIAQGRHRLRQIANCQWFYNPSGRASDGLATKIGRALQEAGVFLGGLPLFSSLVMVRLTFGVRNMSKDLDNMIKFILDTLQFATIFGNDRLICKIVAEKVLATATGFTNIEVLQV</sequence>
<dbReference type="Proteomes" id="UP001295423">
    <property type="component" value="Unassembled WGS sequence"/>
</dbReference>
<organism evidence="2 3">
    <name type="scientific">Cylindrotheca closterium</name>
    <dbReference type="NCBI Taxonomy" id="2856"/>
    <lineage>
        <taxon>Eukaryota</taxon>
        <taxon>Sar</taxon>
        <taxon>Stramenopiles</taxon>
        <taxon>Ochrophyta</taxon>
        <taxon>Bacillariophyta</taxon>
        <taxon>Bacillariophyceae</taxon>
        <taxon>Bacillariophycidae</taxon>
        <taxon>Bacillariales</taxon>
        <taxon>Bacillariaceae</taxon>
        <taxon>Cylindrotheca</taxon>
    </lineage>
</organism>
<evidence type="ECO:0000313" key="2">
    <source>
        <dbReference type="EMBL" id="CAJ1953780.1"/>
    </source>
</evidence>
<dbReference type="Pfam" id="PF05866">
    <property type="entry name" value="RusA"/>
    <property type="match status" value="1"/>
</dbReference>
<keyword evidence="3" id="KW-1185">Reference proteome</keyword>
<proteinExistence type="predicted"/>
<evidence type="ECO:0000313" key="3">
    <source>
        <dbReference type="Proteomes" id="UP001295423"/>
    </source>
</evidence>
<dbReference type="EMBL" id="CAKOGP040001839">
    <property type="protein sequence ID" value="CAJ1953780.1"/>
    <property type="molecule type" value="Genomic_DNA"/>
</dbReference>